<dbReference type="RefSeq" id="WP_164508420.1">
    <property type="nucleotide sequence ID" value="NZ_JBHTON010000003.1"/>
</dbReference>
<evidence type="ECO:0000313" key="2">
    <source>
        <dbReference type="Proteomes" id="UP001597252"/>
    </source>
</evidence>
<proteinExistence type="predicted"/>
<organism evidence="1 2">
    <name type="scientific">Lacticaseibacillus baoqingensis</name>
    <dbReference type="NCBI Taxonomy" id="2486013"/>
    <lineage>
        <taxon>Bacteria</taxon>
        <taxon>Bacillati</taxon>
        <taxon>Bacillota</taxon>
        <taxon>Bacilli</taxon>
        <taxon>Lactobacillales</taxon>
        <taxon>Lactobacillaceae</taxon>
        <taxon>Lacticaseibacillus</taxon>
    </lineage>
</organism>
<name>A0ABW4E526_9LACO</name>
<keyword evidence="2" id="KW-1185">Reference proteome</keyword>
<comment type="caution">
    <text evidence="1">The sequence shown here is derived from an EMBL/GenBank/DDBJ whole genome shotgun (WGS) entry which is preliminary data.</text>
</comment>
<gene>
    <name evidence="1" type="ORF">ACFQ5J_01550</name>
</gene>
<reference evidence="2" key="1">
    <citation type="journal article" date="2019" name="Int. J. Syst. Evol. Microbiol.">
        <title>The Global Catalogue of Microorganisms (GCM) 10K type strain sequencing project: providing services to taxonomists for standard genome sequencing and annotation.</title>
        <authorList>
            <consortium name="The Broad Institute Genomics Platform"/>
            <consortium name="The Broad Institute Genome Sequencing Center for Infectious Disease"/>
            <person name="Wu L."/>
            <person name="Ma J."/>
        </authorList>
    </citation>
    <scope>NUCLEOTIDE SEQUENCE [LARGE SCALE GENOMIC DNA]</scope>
    <source>
        <strain evidence="2">CCM 8903</strain>
    </source>
</reference>
<dbReference type="EMBL" id="JBHTON010000003">
    <property type="protein sequence ID" value="MFD1483934.1"/>
    <property type="molecule type" value="Genomic_DNA"/>
</dbReference>
<accession>A0ABW4E526</accession>
<sequence>MRRLIKRFGYHRVLLTTIIALAVITVALAATTTMAIKTQHQLDSWVTFTMN</sequence>
<protein>
    <submittedName>
        <fullName evidence="1">Uncharacterized protein</fullName>
    </submittedName>
</protein>
<dbReference type="Proteomes" id="UP001597252">
    <property type="component" value="Unassembled WGS sequence"/>
</dbReference>
<evidence type="ECO:0000313" key="1">
    <source>
        <dbReference type="EMBL" id="MFD1483934.1"/>
    </source>
</evidence>